<dbReference type="EMBL" id="CP016808">
    <property type="protein sequence ID" value="ANY68394.1"/>
    <property type="molecule type" value="Genomic_DNA"/>
</dbReference>
<name>A0A1B2DL01_9BACL</name>
<keyword evidence="6 8" id="KW-0503">Monooxygenase</keyword>
<keyword evidence="5 7" id="KW-0408">Iron</keyword>
<dbReference type="InterPro" id="IPR002401">
    <property type="entry name" value="Cyt_P450_E_grp-I"/>
</dbReference>
<dbReference type="PRINTS" id="PR00463">
    <property type="entry name" value="EP450I"/>
</dbReference>
<evidence type="ECO:0000313" key="9">
    <source>
        <dbReference type="EMBL" id="ANY68394.1"/>
    </source>
</evidence>
<accession>A0A1B2DL01</accession>
<dbReference type="InterPro" id="IPR017972">
    <property type="entry name" value="Cyt_P450_CS"/>
</dbReference>
<evidence type="ECO:0000256" key="3">
    <source>
        <dbReference type="ARBA" id="ARBA00022723"/>
    </source>
</evidence>
<evidence type="ECO:0000256" key="4">
    <source>
        <dbReference type="ARBA" id="ARBA00023002"/>
    </source>
</evidence>
<comment type="cofactor">
    <cofactor evidence="7">
        <name>heme</name>
        <dbReference type="ChEBI" id="CHEBI:30413"/>
    </cofactor>
</comment>
<sequence>MSELIIPPGPKGKMLLGNLPDFGKDPLGYLTQTAESYGDLVKMRLEKDRDTILVSHPDHIEYILMQTNKIFSKGYHRDRIMSMVLGNGLVTSEGDFWLRQRRLSQPAFHRNRIHRYGEHMLAYAGSMLAEWQDGQTRDIHEDMMDVTMNIVAKSLFDADLQKNADHISSSICRVMTEYNTQMGSIFQRLLSLLPITVPTPGNAKLKKSVEQLDGLIYEMIASRRTEPGDRGDLLSMLLEARDDDGSAMSELQLRDEIMTMFLAGHETTANTLSWALHLLATHPEIQNRLLAEVREKCAGGAIQVTDFPELTFAHYIIKETMRLYPPVWIISRETLQDVELGGFHIPKGTEVSMSQWVMHRHPRYFEDPLSFMPERWENDFEKRLSKYVYFPFGGGPRFCIGNNFALMEAVLLLAAIVQRFEIVPSAHFEVIPEASITLRPKHGLSVQVKTR</sequence>
<dbReference type="InterPro" id="IPR050196">
    <property type="entry name" value="Cytochrome_P450_Monoox"/>
</dbReference>
<keyword evidence="3 7" id="KW-0479">Metal-binding</keyword>
<reference evidence="9" key="1">
    <citation type="submission" date="2016-08" db="EMBL/GenBank/DDBJ databases">
        <title>Complete Genome Seqeunce of Paenibacillus sp. BIHB 4019 from tea rhizoplane.</title>
        <authorList>
            <person name="Thakur R."/>
            <person name="Swarnkar M.K."/>
            <person name="Gulati A."/>
        </authorList>
    </citation>
    <scope>NUCLEOTIDE SEQUENCE [LARGE SCALE GENOMIC DNA]</scope>
    <source>
        <strain evidence="9">BIHB4019</strain>
    </source>
</reference>
<evidence type="ECO:0000256" key="2">
    <source>
        <dbReference type="ARBA" id="ARBA00022617"/>
    </source>
</evidence>
<feature type="binding site" description="axial binding residue" evidence="7">
    <location>
        <position position="399"/>
    </location>
    <ligand>
        <name>heme</name>
        <dbReference type="ChEBI" id="CHEBI:30413"/>
    </ligand>
    <ligandPart>
        <name>Fe</name>
        <dbReference type="ChEBI" id="CHEBI:18248"/>
    </ligandPart>
</feature>
<dbReference type="InterPro" id="IPR001128">
    <property type="entry name" value="Cyt_P450"/>
</dbReference>
<dbReference type="PRINTS" id="PR00385">
    <property type="entry name" value="P450"/>
</dbReference>
<dbReference type="PANTHER" id="PTHR24291">
    <property type="entry name" value="CYTOCHROME P450 FAMILY 4"/>
    <property type="match status" value="1"/>
</dbReference>
<keyword evidence="4 8" id="KW-0560">Oxidoreductase</keyword>
<dbReference type="GO" id="GO:0020037">
    <property type="term" value="F:heme binding"/>
    <property type="evidence" value="ECO:0007669"/>
    <property type="project" value="InterPro"/>
</dbReference>
<evidence type="ECO:0000256" key="7">
    <source>
        <dbReference type="PIRSR" id="PIRSR602401-1"/>
    </source>
</evidence>
<keyword evidence="2 7" id="KW-0349">Heme</keyword>
<evidence type="ECO:0000256" key="5">
    <source>
        <dbReference type="ARBA" id="ARBA00023004"/>
    </source>
</evidence>
<dbReference type="PROSITE" id="PS00086">
    <property type="entry name" value="CYTOCHROME_P450"/>
    <property type="match status" value="1"/>
</dbReference>
<dbReference type="RefSeq" id="WP_099519535.1">
    <property type="nucleotide sequence ID" value="NZ_CP016808.1"/>
</dbReference>
<dbReference type="GO" id="GO:0005506">
    <property type="term" value="F:iron ion binding"/>
    <property type="evidence" value="ECO:0007669"/>
    <property type="project" value="InterPro"/>
</dbReference>
<organism evidence="9">
    <name type="scientific">Paenibacillus sp. BIHB 4019</name>
    <dbReference type="NCBI Taxonomy" id="1870819"/>
    <lineage>
        <taxon>Bacteria</taxon>
        <taxon>Bacillati</taxon>
        <taxon>Bacillota</taxon>
        <taxon>Bacilli</taxon>
        <taxon>Bacillales</taxon>
        <taxon>Paenibacillaceae</taxon>
        <taxon>Paenibacillus</taxon>
    </lineage>
</organism>
<evidence type="ECO:0000256" key="6">
    <source>
        <dbReference type="ARBA" id="ARBA00023033"/>
    </source>
</evidence>
<dbReference type="Pfam" id="PF00067">
    <property type="entry name" value="p450"/>
    <property type="match status" value="1"/>
</dbReference>
<dbReference type="CDD" id="cd20620">
    <property type="entry name" value="CYP132-like"/>
    <property type="match status" value="1"/>
</dbReference>
<gene>
    <name evidence="9" type="ORF">BBD42_19390</name>
</gene>
<evidence type="ECO:0000256" key="1">
    <source>
        <dbReference type="ARBA" id="ARBA00010617"/>
    </source>
</evidence>
<evidence type="ECO:0000256" key="8">
    <source>
        <dbReference type="RuleBase" id="RU000461"/>
    </source>
</evidence>
<dbReference type="AlphaFoldDB" id="A0A1B2DL01"/>
<dbReference type="Gene3D" id="1.10.630.10">
    <property type="entry name" value="Cytochrome P450"/>
    <property type="match status" value="1"/>
</dbReference>
<protein>
    <submittedName>
        <fullName evidence="9">Cytochrome P450</fullName>
    </submittedName>
</protein>
<dbReference type="SUPFAM" id="SSF48264">
    <property type="entry name" value="Cytochrome P450"/>
    <property type="match status" value="1"/>
</dbReference>
<dbReference type="InterPro" id="IPR036396">
    <property type="entry name" value="Cyt_P450_sf"/>
</dbReference>
<dbReference type="PANTHER" id="PTHR24291:SF50">
    <property type="entry name" value="BIFUNCTIONAL ALBAFLAVENONE MONOOXYGENASE_TERPENE SYNTHASE"/>
    <property type="match status" value="1"/>
</dbReference>
<comment type="similarity">
    <text evidence="1 8">Belongs to the cytochrome P450 family.</text>
</comment>
<proteinExistence type="inferred from homology"/>
<dbReference type="GO" id="GO:0004497">
    <property type="term" value="F:monooxygenase activity"/>
    <property type="evidence" value="ECO:0007669"/>
    <property type="project" value="UniProtKB-KW"/>
</dbReference>
<dbReference type="GO" id="GO:0016705">
    <property type="term" value="F:oxidoreductase activity, acting on paired donors, with incorporation or reduction of molecular oxygen"/>
    <property type="evidence" value="ECO:0007669"/>
    <property type="project" value="InterPro"/>
</dbReference>